<name>H0G389_RHIML</name>
<evidence type="ECO:0000313" key="1">
    <source>
        <dbReference type="EMBL" id="EHK76252.1"/>
    </source>
</evidence>
<gene>
    <name evidence="1" type="ORF">SM0020_19677</name>
</gene>
<evidence type="ECO:0000313" key="2">
    <source>
        <dbReference type="Proteomes" id="UP000004038"/>
    </source>
</evidence>
<sequence>MARSVPAGADRQLSTGKILAAIRLIGDGNRMSPSAPAAAPS</sequence>
<accession>H0G389</accession>
<organism evidence="1 2">
    <name type="scientific">Sinorhizobium meliloti CCNWSX0020</name>
    <dbReference type="NCBI Taxonomy" id="1107881"/>
    <lineage>
        <taxon>Bacteria</taxon>
        <taxon>Pseudomonadati</taxon>
        <taxon>Pseudomonadota</taxon>
        <taxon>Alphaproteobacteria</taxon>
        <taxon>Hyphomicrobiales</taxon>
        <taxon>Rhizobiaceae</taxon>
        <taxon>Sinorhizobium/Ensifer group</taxon>
        <taxon>Sinorhizobium</taxon>
    </lineage>
</organism>
<dbReference type="PATRIC" id="fig|1107881.3.peg.4004"/>
<proteinExistence type="predicted"/>
<dbReference type="EMBL" id="AGVV01000041">
    <property type="protein sequence ID" value="EHK76252.1"/>
    <property type="molecule type" value="Genomic_DNA"/>
</dbReference>
<reference evidence="1 2" key="1">
    <citation type="journal article" date="2012" name="J. Bacteriol.">
        <title>Draft Genome Sequence of Sinorhizobium meliloti CCNWSX0020, a Nitrogen-Fixing Symbiont with Copper Tolerance Capability Isolated from Lead-Zinc Mine Tailings.</title>
        <authorList>
            <person name="Li Z."/>
            <person name="Ma Z."/>
            <person name="Hao X."/>
            <person name="Wei G."/>
        </authorList>
    </citation>
    <scope>NUCLEOTIDE SEQUENCE [LARGE SCALE GENOMIC DNA]</scope>
    <source>
        <strain evidence="1 2">CCNWSX0020</strain>
    </source>
</reference>
<protein>
    <submittedName>
        <fullName evidence="1">Uncharacterized protein</fullName>
    </submittedName>
</protein>
<dbReference type="AlphaFoldDB" id="H0G389"/>
<dbReference type="Proteomes" id="UP000004038">
    <property type="component" value="Unassembled WGS sequence"/>
</dbReference>